<dbReference type="AlphaFoldDB" id="A0A1D8A2G0"/>
<sequence>MTSPNDFLTAAAVLAAFPCYPVPPSGQTPAIEELRSVRAGQGLLVGADGVMLILRRPWLALDAHIAPTLDGHVPYGKVGDPMAELRCGLIPRELLRHILQHFEAALPNEAAAFVIWDEHTAQFTIAYPEIEAATPSRLVYRTPTLAQGSHIVCDIHSHGNGAAFFSATDDADDAHSTKIAIVFGRLDHPAGPTAAARLCAGGMFLPMPRSPFTGDDHDA</sequence>
<accession>A0A1D8A2G0</accession>
<dbReference type="Gene3D" id="3.40.140.10">
    <property type="entry name" value="Cytidine Deaminase, domain 2"/>
    <property type="match status" value="1"/>
</dbReference>
<gene>
    <name evidence="8" type="ORF">BES08_05645</name>
</gene>
<dbReference type="GO" id="GO:0046872">
    <property type="term" value="F:metal ion binding"/>
    <property type="evidence" value="ECO:0007669"/>
    <property type="project" value="UniProtKB-KW"/>
</dbReference>
<dbReference type="GO" id="GO:0006508">
    <property type="term" value="P:proteolysis"/>
    <property type="evidence" value="ECO:0007669"/>
    <property type="project" value="UniProtKB-KW"/>
</dbReference>
<keyword evidence="1" id="KW-0645">Protease</keyword>
<keyword evidence="4" id="KW-0862">Zinc</keyword>
<evidence type="ECO:0000256" key="5">
    <source>
        <dbReference type="ARBA" id="ARBA00023049"/>
    </source>
</evidence>
<dbReference type="Pfam" id="PF14464">
    <property type="entry name" value="Prok-JAB"/>
    <property type="match status" value="1"/>
</dbReference>
<dbReference type="KEGG" id="nre:BES08_05645"/>
<feature type="domain" description="JAB" evidence="7">
    <location>
        <begin position="92"/>
        <end position="188"/>
    </location>
</feature>
<evidence type="ECO:0000313" key="8">
    <source>
        <dbReference type="EMBL" id="AOR76298.1"/>
    </source>
</evidence>
<name>A0A1D8A2G0_9SPHN</name>
<keyword evidence="5" id="KW-0482">Metalloprotease</keyword>
<dbReference type="InterPro" id="IPR018560">
    <property type="entry name" value="DUF2016"/>
</dbReference>
<feature type="domain" description="DUF2016" evidence="6">
    <location>
        <begin position="9"/>
        <end position="86"/>
    </location>
</feature>
<evidence type="ECO:0000313" key="9">
    <source>
        <dbReference type="Proteomes" id="UP000094626"/>
    </source>
</evidence>
<dbReference type="InterPro" id="IPR022499">
    <property type="entry name" value="PRTRC_protein-A"/>
</dbReference>
<dbReference type="SUPFAM" id="SSF102712">
    <property type="entry name" value="JAB1/MPN domain"/>
    <property type="match status" value="1"/>
</dbReference>
<dbReference type="OrthoDB" id="7500272at2"/>
<keyword evidence="9" id="KW-1185">Reference proteome</keyword>
<dbReference type="InterPro" id="IPR028090">
    <property type="entry name" value="JAB_dom_prok"/>
</dbReference>
<keyword evidence="3" id="KW-0378">Hydrolase</keyword>
<organism evidence="8 9">
    <name type="scientific">Novosphingobium resinovorum</name>
    <dbReference type="NCBI Taxonomy" id="158500"/>
    <lineage>
        <taxon>Bacteria</taxon>
        <taxon>Pseudomonadati</taxon>
        <taxon>Pseudomonadota</taxon>
        <taxon>Alphaproteobacteria</taxon>
        <taxon>Sphingomonadales</taxon>
        <taxon>Sphingomonadaceae</taxon>
        <taxon>Novosphingobium</taxon>
    </lineage>
</organism>
<dbReference type="RefSeq" id="WP_069707754.1">
    <property type="nucleotide sequence ID" value="NZ_CP017075.1"/>
</dbReference>
<dbReference type="EMBL" id="CP017075">
    <property type="protein sequence ID" value="AOR76298.1"/>
    <property type="molecule type" value="Genomic_DNA"/>
</dbReference>
<evidence type="ECO:0000256" key="4">
    <source>
        <dbReference type="ARBA" id="ARBA00022833"/>
    </source>
</evidence>
<reference evidence="9" key="1">
    <citation type="journal article" date="2017" name="J. Biotechnol.">
        <title>Complete genome sequence of Novosphingobium resinovorum SA1, a versatile xenobiotic-degrading bacterium capable of utilizing sulfanilic acid.</title>
        <authorList>
            <person name="Hegedus B."/>
            <person name="Kos P.B."/>
            <person name="Balint B."/>
            <person name="Maroti G."/>
            <person name="Gan H.M."/>
            <person name="Perei K."/>
            <person name="Rakhely G."/>
        </authorList>
    </citation>
    <scope>NUCLEOTIDE SEQUENCE [LARGE SCALE GENOMIC DNA]</scope>
    <source>
        <strain evidence="9">SA1</strain>
    </source>
</reference>
<evidence type="ECO:0000256" key="1">
    <source>
        <dbReference type="ARBA" id="ARBA00022670"/>
    </source>
</evidence>
<dbReference type="GO" id="GO:0008237">
    <property type="term" value="F:metallopeptidase activity"/>
    <property type="evidence" value="ECO:0007669"/>
    <property type="project" value="UniProtKB-KW"/>
</dbReference>
<dbReference type="NCBIfam" id="TIGR03735">
    <property type="entry name" value="PRTRC_A"/>
    <property type="match status" value="1"/>
</dbReference>
<evidence type="ECO:0000259" key="6">
    <source>
        <dbReference type="Pfam" id="PF09436"/>
    </source>
</evidence>
<protein>
    <submittedName>
        <fullName evidence="8">PRTRC system protein A</fullName>
    </submittedName>
</protein>
<evidence type="ECO:0000256" key="3">
    <source>
        <dbReference type="ARBA" id="ARBA00022801"/>
    </source>
</evidence>
<evidence type="ECO:0000259" key="7">
    <source>
        <dbReference type="Pfam" id="PF14464"/>
    </source>
</evidence>
<keyword evidence="2" id="KW-0479">Metal-binding</keyword>
<dbReference type="Pfam" id="PF09436">
    <property type="entry name" value="DUF2016"/>
    <property type="match status" value="1"/>
</dbReference>
<proteinExistence type="predicted"/>
<dbReference type="Proteomes" id="UP000094626">
    <property type="component" value="Chromosome"/>
</dbReference>
<evidence type="ECO:0000256" key="2">
    <source>
        <dbReference type="ARBA" id="ARBA00022723"/>
    </source>
</evidence>